<dbReference type="EC" id="1.8.1.8" evidence="18"/>
<dbReference type="InterPro" id="IPR036929">
    <property type="entry name" value="DsbDN_sf"/>
</dbReference>
<evidence type="ECO:0000256" key="9">
    <source>
        <dbReference type="ARBA" id="ARBA00022982"/>
    </source>
</evidence>
<dbReference type="GO" id="GO:0005886">
    <property type="term" value="C:plasma membrane"/>
    <property type="evidence" value="ECO:0007669"/>
    <property type="project" value="UniProtKB-SubCell"/>
</dbReference>
<dbReference type="OrthoDB" id="9811036at2"/>
<keyword evidence="15 18" id="KW-0676">Redox-active center</keyword>
<evidence type="ECO:0000256" key="4">
    <source>
        <dbReference type="ARBA" id="ARBA00022475"/>
    </source>
</evidence>
<feature type="transmembrane region" description="Helical" evidence="18">
    <location>
        <begin position="281"/>
        <end position="303"/>
    </location>
</feature>
<evidence type="ECO:0000256" key="15">
    <source>
        <dbReference type="ARBA" id="ARBA00023284"/>
    </source>
</evidence>
<comment type="subcellular location">
    <subcellularLocation>
        <location evidence="1 18">Cell inner membrane</location>
        <topology evidence="1 18">Multi-pass membrane protein</topology>
    </subcellularLocation>
</comment>
<dbReference type="SUPFAM" id="SSF52833">
    <property type="entry name" value="Thioredoxin-like"/>
    <property type="match status" value="1"/>
</dbReference>
<keyword evidence="3 18" id="KW-0813">Transport</keyword>
<evidence type="ECO:0000256" key="1">
    <source>
        <dbReference type="ARBA" id="ARBA00004429"/>
    </source>
</evidence>
<dbReference type="GO" id="GO:0009055">
    <property type="term" value="F:electron transfer activity"/>
    <property type="evidence" value="ECO:0007669"/>
    <property type="project" value="UniProtKB-UniRule"/>
</dbReference>
<keyword evidence="12 18" id="KW-0520">NAD</keyword>
<dbReference type="Gene3D" id="3.40.30.10">
    <property type="entry name" value="Glutaredoxin"/>
    <property type="match status" value="1"/>
</dbReference>
<keyword evidence="4 18" id="KW-1003">Cell membrane</keyword>
<proteinExistence type="inferred from homology"/>
<dbReference type="InterPro" id="IPR028250">
    <property type="entry name" value="DsbDN"/>
</dbReference>
<evidence type="ECO:0000256" key="6">
    <source>
        <dbReference type="ARBA" id="ARBA00022692"/>
    </source>
</evidence>
<evidence type="ECO:0000259" key="19">
    <source>
        <dbReference type="PROSITE" id="PS51352"/>
    </source>
</evidence>
<keyword evidence="6 18" id="KW-0812">Transmembrane</keyword>
<evidence type="ECO:0000256" key="8">
    <source>
        <dbReference type="ARBA" id="ARBA00022748"/>
    </source>
</evidence>
<dbReference type="Proteomes" id="UP000002171">
    <property type="component" value="Unassembled WGS sequence"/>
</dbReference>
<dbReference type="InterPro" id="IPR013766">
    <property type="entry name" value="Thioredoxin_domain"/>
</dbReference>
<comment type="catalytic activity">
    <reaction evidence="16 18">
        <text>[protein]-dithiol + NAD(+) = [protein]-disulfide + NADH + H(+)</text>
        <dbReference type="Rhea" id="RHEA:18749"/>
        <dbReference type="Rhea" id="RHEA-COMP:10593"/>
        <dbReference type="Rhea" id="RHEA-COMP:10594"/>
        <dbReference type="ChEBI" id="CHEBI:15378"/>
        <dbReference type="ChEBI" id="CHEBI:29950"/>
        <dbReference type="ChEBI" id="CHEBI:50058"/>
        <dbReference type="ChEBI" id="CHEBI:57540"/>
        <dbReference type="ChEBI" id="CHEBI:57945"/>
        <dbReference type="EC" id="1.8.1.8"/>
    </reaction>
</comment>
<dbReference type="AlphaFoldDB" id="A0A7U8C973"/>
<dbReference type="CDD" id="cd02953">
    <property type="entry name" value="DsbDgamma"/>
    <property type="match status" value="1"/>
</dbReference>
<comment type="similarity">
    <text evidence="2 18">Belongs to the thioredoxin family. DsbD subfamily.</text>
</comment>
<feature type="transmembrane region" description="Helical" evidence="18">
    <location>
        <begin position="401"/>
        <end position="419"/>
    </location>
</feature>
<comment type="caution">
    <text evidence="20">The sequence shown here is derived from an EMBL/GenBank/DDBJ whole genome shotgun (WGS) entry which is preliminary data.</text>
</comment>
<comment type="catalytic activity">
    <reaction evidence="17 18">
        <text>[protein]-dithiol + NADP(+) = [protein]-disulfide + NADPH + H(+)</text>
        <dbReference type="Rhea" id="RHEA:18753"/>
        <dbReference type="Rhea" id="RHEA-COMP:10593"/>
        <dbReference type="Rhea" id="RHEA-COMP:10594"/>
        <dbReference type="ChEBI" id="CHEBI:15378"/>
        <dbReference type="ChEBI" id="CHEBI:29950"/>
        <dbReference type="ChEBI" id="CHEBI:50058"/>
        <dbReference type="ChEBI" id="CHEBI:57783"/>
        <dbReference type="ChEBI" id="CHEBI:58349"/>
        <dbReference type="EC" id="1.8.1.8"/>
    </reaction>
</comment>
<feature type="transmembrane region" description="Helical" evidence="18">
    <location>
        <begin position="455"/>
        <end position="476"/>
    </location>
</feature>
<feature type="transmembrane region" description="Helical" evidence="18">
    <location>
        <begin position="425"/>
        <end position="443"/>
    </location>
</feature>
<feature type="signal peptide" evidence="18">
    <location>
        <begin position="1"/>
        <end position="26"/>
    </location>
</feature>
<keyword evidence="11 18" id="KW-0560">Oxidoreductase</keyword>
<evidence type="ECO:0000256" key="12">
    <source>
        <dbReference type="ARBA" id="ARBA00023027"/>
    </source>
</evidence>
<feature type="transmembrane region" description="Helical" evidence="18">
    <location>
        <begin position="324"/>
        <end position="354"/>
    </location>
</feature>
<dbReference type="InterPro" id="IPR003834">
    <property type="entry name" value="Cyt_c_assmbl_TM_dom"/>
</dbReference>
<dbReference type="Pfam" id="PF13899">
    <property type="entry name" value="Thioredoxin_7"/>
    <property type="match status" value="1"/>
</dbReference>
<keyword evidence="5 18" id="KW-0997">Cell inner membrane</keyword>
<evidence type="ECO:0000256" key="7">
    <source>
        <dbReference type="ARBA" id="ARBA00022729"/>
    </source>
</evidence>
<evidence type="ECO:0000256" key="2">
    <source>
        <dbReference type="ARBA" id="ARBA00007241"/>
    </source>
</evidence>
<evidence type="ECO:0000256" key="3">
    <source>
        <dbReference type="ARBA" id="ARBA00022448"/>
    </source>
</evidence>
<evidence type="ECO:0000256" key="10">
    <source>
        <dbReference type="ARBA" id="ARBA00022989"/>
    </source>
</evidence>
<evidence type="ECO:0000256" key="16">
    <source>
        <dbReference type="ARBA" id="ARBA00047388"/>
    </source>
</evidence>
<keyword evidence="13 18" id="KW-0472">Membrane</keyword>
<keyword evidence="8 18" id="KW-0201">Cytochrome c-type biogenesis</keyword>
<gene>
    <name evidence="18" type="primary">dsbD</name>
    <name evidence="20" type="ORF">MED92_10834</name>
</gene>
<feature type="disulfide bond" description="Redox-active" evidence="18">
    <location>
        <begin position="135"/>
        <end position="141"/>
    </location>
</feature>
<reference evidence="20 21" key="1">
    <citation type="submission" date="2006-02" db="EMBL/GenBank/DDBJ databases">
        <authorList>
            <person name="Pinhassi J."/>
            <person name="Pedros-Alio C."/>
            <person name="Ferriera S."/>
            <person name="Johnson J."/>
            <person name="Kravitz S."/>
            <person name="Halpern A."/>
            <person name="Remington K."/>
            <person name="Beeson K."/>
            <person name="Tran B."/>
            <person name="Rogers Y.-H."/>
            <person name="Friedman R."/>
            <person name="Venter J.C."/>
        </authorList>
    </citation>
    <scope>NUCLEOTIDE SEQUENCE [LARGE SCALE GENOMIC DNA]</scope>
    <source>
        <strain evidence="20 21">MED92</strain>
    </source>
</reference>
<dbReference type="NCBIfam" id="NF001419">
    <property type="entry name" value="PRK00293.1"/>
    <property type="match status" value="1"/>
</dbReference>
<keyword evidence="10 18" id="KW-1133">Transmembrane helix</keyword>
<dbReference type="GO" id="GO:0047134">
    <property type="term" value="F:protein-disulfide reductase [NAD(P)H] activity"/>
    <property type="evidence" value="ECO:0007669"/>
    <property type="project" value="UniProtKB-UniRule"/>
</dbReference>
<evidence type="ECO:0000256" key="11">
    <source>
        <dbReference type="ARBA" id="ARBA00023002"/>
    </source>
</evidence>
<dbReference type="PANTHER" id="PTHR32234:SF0">
    <property type="entry name" value="THIOL:DISULFIDE INTERCHANGE PROTEIN DSBD"/>
    <property type="match status" value="1"/>
</dbReference>
<dbReference type="Pfam" id="PF02683">
    <property type="entry name" value="DsbD_TM"/>
    <property type="match status" value="1"/>
</dbReference>
<dbReference type="Pfam" id="PF11412">
    <property type="entry name" value="DsbD_N"/>
    <property type="match status" value="1"/>
</dbReference>
<dbReference type="PANTHER" id="PTHR32234">
    <property type="entry name" value="THIOL:DISULFIDE INTERCHANGE PROTEIN DSBD"/>
    <property type="match status" value="1"/>
</dbReference>
<feature type="chain" id="PRO_5031634596" description="Thiol:disulfide interchange protein DsbD" evidence="18">
    <location>
        <begin position="27"/>
        <end position="617"/>
    </location>
</feature>
<feature type="transmembrane region" description="Helical" evidence="18">
    <location>
        <begin position="366"/>
        <end position="389"/>
    </location>
</feature>
<evidence type="ECO:0000256" key="5">
    <source>
        <dbReference type="ARBA" id="ARBA00022519"/>
    </source>
</evidence>
<sequence length="617" mass="66627" precursor="true">MYVLSYLRSIFLILGLVLGLSSTATAGLFDKNPFSQDGPLEVEQAFVFDFEQKGNQLKLYWDIPDDYYLYRDRVELNGTEKIKVIDRENSPAKQKDDPLFGQVWVYYNYGEVNFDLAAAGESIQDGLLEITYQGCWEGGICYPPVTKEIKVSGISKAEPFTVPLKEQAVQSPENIEVNANQSIAVLSEQDQFAAMLKEGNLAVTLGAFFVAGLALSFTPCVFPMIPILSSIIAGQGRKVTASKGFSLSLVYVLAVSITYTLAGIFAGLFGENLQALFQNVWVISAFSLIFVLLALSMFGFYELQLPNSLQSKLSDASNSQKGGTVTGVAIMGFLSALIVGPCMAAPLAGALIYIGQTGDPVLGGSALFAMSMGMGVPLLLVGTSAGKFLPHAGLWMDKVKSIFGILLLLLAIWMLDRVVPTVVTMWLTAIVLIVSAVYMGALSQAKEREKSIHHIGRGVGLIVLVYAVALMIGALAGTNSMLYPLKGFAGSQATAASTSLAFTKVTTPEQLEQELEKAKLNAQPVMLDFYADWCVSCIELEVFTFADKNVQQALSDYHVIKVDVTANDAPAKALNKAYALIGPPALIFYDRKGEILNHKTLIGVVDPSDFVNHISGI</sequence>
<evidence type="ECO:0000256" key="13">
    <source>
        <dbReference type="ARBA" id="ARBA00023136"/>
    </source>
</evidence>
<evidence type="ECO:0000256" key="14">
    <source>
        <dbReference type="ARBA" id="ARBA00023157"/>
    </source>
</evidence>
<feature type="transmembrane region" description="Helical" evidence="18">
    <location>
        <begin position="201"/>
        <end position="228"/>
    </location>
</feature>
<feature type="disulfide bond" description="Redox-active" evidence="18">
    <location>
        <begin position="534"/>
        <end position="537"/>
    </location>
</feature>
<feature type="transmembrane region" description="Helical" evidence="18">
    <location>
        <begin position="249"/>
        <end position="269"/>
    </location>
</feature>
<accession>A0A7U8C973</accession>
<feature type="disulfide bond" description="Redox-active" evidence="18">
    <location>
        <begin position="220"/>
        <end position="342"/>
    </location>
</feature>
<evidence type="ECO:0000313" key="21">
    <source>
        <dbReference type="Proteomes" id="UP000002171"/>
    </source>
</evidence>
<evidence type="ECO:0000313" key="20">
    <source>
        <dbReference type="EMBL" id="EAR62196.1"/>
    </source>
</evidence>
<keyword evidence="14 18" id="KW-1015">Disulfide bond</keyword>
<dbReference type="PROSITE" id="PS51352">
    <property type="entry name" value="THIOREDOXIN_2"/>
    <property type="match status" value="1"/>
</dbReference>
<dbReference type="InterPro" id="IPR022910">
    <property type="entry name" value="Thiol_diS_interchange_DbsD"/>
</dbReference>
<protein>
    <recommendedName>
        <fullName evidence="18">Thiol:disulfide interchange protein DsbD</fullName>
        <ecNumber evidence="18">1.8.1.8</ecNumber>
    </recommendedName>
    <alternativeName>
        <fullName evidence="18">Protein-disulfide reductase</fullName>
        <shortName evidence="18">Disulfide reductase</shortName>
    </alternativeName>
</protein>
<evidence type="ECO:0000256" key="18">
    <source>
        <dbReference type="HAMAP-Rule" id="MF_00399"/>
    </source>
</evidence>
<dbReference type="SUPFAM" id="SSF74863">
    <property type="entry name" value="Thiol:disulfide interchange protein DsbD, N-terminal domain (DsbD-alpha)"/>
    <property type="match status" value="1"/>
</dbReference>
<dbReference type="Gene3D" id="2.60.40.1250">
    <property type="entry name" value="Thiol:disulfide interchange protein DsbD, N-terminal domain"/>
    <property type="match status" value="1"/>
</dbReference>
<dbReference type="RefSeq" id="WP_007019833.1">
    <property type="nucleotide sequence ID" value="NZ_CH724125.1"/>
</dbReference>
<comment type="function">
    <text evidence="18">Required to facilitate the formation of correct disulfide bonds in some periplasmic proteins and for the assembly of the periplasmic c-type cytochromes. Acts by transferring electrons from cytoplasmic thioredoxin to the periplasm. This transfer involves a cascade of disulfide bond formation and reduction steps.</text>
</comment>
<dbReference type="InterPro" id="IPR035671">
    <property type="entry name" value="DsbD_gamma"/>
</dbReference>
<dbReference type="HAMAP" id="MF_00399">
    <property type="entry name" value="DbsD"/>
    <property type="match status" value="1"/>
</dbReference>
<keyword evidence="9 18" id="KW-0249">Electron transport</keyword>
<keyword evidence="21" id="KW-1185">Reference proteome</keyword>
<name>A0A7U8C973_NEPCE</name>
<evidence type="ECO:0000256" key="17">
    <source>
        <dbReference type="ARBA" id="ARBA00047804"/>
    </source>
</evidence>
<keyword evidence="7 18" id="KW-0732">Signal</keyword>
<dbReference type="GO" id="GO:0017004">
    <property type="term" value="P:cytochrome complex assembly"/>
    <property type="evidence" value="ECO:0007669"/>
    <property type="project" value="UniProtKB-UniRule"/>
</dbReference>
<feature type="domain" description="Thioredoxin" evidence="19">
    <location>
        <begin position="493"/>
        <end position="617"/>
    </location>
</feature>
<dbReference type="InterPro" id="IPR036249">
    <property type="entry name" value="Thioredoxin-like_sf"/>
</dbReference>
<dbReference type="EMBL" id="AAOW01000004">
    <property type="protein sequence ID" value="EAR62196.1"/>
    <property type="molecule type" value="Genomic_DNA"/>
</dbReference>
<organism evidence="20 21">
    <name type="scientific">Neptuniibacter caesariensis</name>
    <dbReference type="NCBI Taxonomy" id="207954"/>
    <lineage>
        <taxon>Bacteria</taxon>
        <taxon>Pseudomonadati</taxon>
        <taxon>Pseudomonadota</taxon>
        <taxon>Gammaproteobacteria</taxon>
        <taxon>Oceanospirillales</taxon>
        <taxon>Oceanospirillaceae</taxon>
        <taxon>Neptuniibacter</taxon>
    </lineage>
</organism>